<reference evidence="2" key="1">
    <citation type="submission" date="2015-12" db="EMBL/GenBank/DDBJ databases">
        <authorList>
            <person name="Tarr C.L."/>
            <person name="Gladney L.M."/>
        </authorList>
    </citation>
    <scope>NUCLEOTIDE SEQUENCE [LARGE SCALE GENOMIC DNA]</scope>
    <source>
        <strain evidence="2">2756-81</strain>
    </source>
</reference>
<organism evidence="1 2">
    <name type="scientific">Vibrio cidicii</name>
    <dbReference type="NCBI Taxonomy" id="1763883"/>
    <lineage>
        <taxon>Bacteria</taxon>
        <taxon>Pseudomonadati</taxon>
        <taxon>Pseudomonadota</taxon>
        <taxon>Gammaproteobacteria</taxon>
        <taxon>Vibrionales</taxon>
        <taxon>Vibrionaceae</taxon>
        <taxon>Vibrio</taxon>
    </lineage>
</organism>
<sequence length="171" mass="19176">MTKQATVACFLILSTAMHSNFLRLLALLLTLVMTPVEAFASIAENIERSNSLSGRLATAHLKLTNHFAGESRSEQDSVSYPVSQSYQRHDAAAILHANRWSVAQREDSPQNSDPFFFSGLDQANIHVSLSHLCCRLRQLELLRAYHFSPNHRLAGWKETNAMYVALNSQFS</sequence>
<name>A0A151JEE4_9VIBR</name>
<evidence type="ECO:0000313" key="2">
    <source>
        <dbReference type="Proteomes" id="UP000075349"/>
    </source>
</evidence>
<comment type="caution">
    <text evidence="1">The sequence shown here is derived from an EMBL/GenBank/DDBJ whole genome shotgun (WGS) entry which is preliminary data.</text>
</comment>
<dbReference type="EMBL" id="LOMK01000002">
    <property type="protein sequence ID" value="KYN23987.1"/>
    <property type="molecule type" value="Genomic_DNA"/>
</dbReference>
<dbReference type="AlphaFoldDB" id="A0A151JEE4"/>
<proteinExistence type="predicted"/>
<accession>A0A151JEE4</accession>
<dbReference type="Proteomes" id="UP000075349">
    <property type="component" value="Unassembled WGS sequence"/>
</dbReference>
<protein>
    <submittedName>
        <fullName evidence="1">Uncharacterized protein</fullName>
    </submittedName>
</protein>
<evidence type="ECO:0000313" key="1">
    <source>
        <dbReference type="EMBL" id="KYN23987.1"/>
    </source>
</evidence>
<gene>
    <name evidence="1" type="ORF">AUQ44_19515</name>
</gene>